<accession>H1YCK8</accession>
<evidence type="ECO:0000313" key="4">
    <source>
        <dbReference type="EMBL" id="EHQ30686.1"/>
    </source>
</evidence>
<protein>
    <submittedName>
        <fullName evidence="4">Lipolytic protein G-D-S-L family</fullName>
    </submittedName>
</protein>
<dbReference type="InterPro" id="IPR026444">
    <property type="entry name" value="Secre_tail"/>
</dbReference>
<dbReference type="InterPro" id="IPR036514">
    <property type="entry name" value="SGNH_hydro_sf"/>
</dbReference>
<feature type="domain" description="SGNH hydrolase-type esterase" evidence="2">
    <location>
        <begin position="43"/>
        <end position="222"/>
    </location>
</feature>
<dbReference type="Gene3D" id="3.40.50.1110">
    <property type="entry name" value="SGNH hydrolase"/>
    <property type="match status" value="1"/>
</dbReference>
<dbReference type="STRING" id="714943.Mucpa_6635"/>
<keyword evidence="1" id="KW-0732">Signal</keyword>
<dbReference type="NCBIfam" id="TIGR04183">
    <property type="entry name" value="Por_Secre_tail"/>
    <property type="match status" value="1"/>
</dbReference>
<dbReference type="InterPro" id="IPR013830">
    <property type="entry name" value="SGNH_hydro"/>
</dbReference>
<feature type="chain" id="PRO_5003557224" evidence="1">
    <location>
        <begin position="22"/>
        <end position="327"/>
    </location>
</feature>
<sequence length="327" mass="35874">MSYCKVFLLFFLLFFTSTALAQTPSCSVASKFYSKDSINVTTFGASTVAGVNGFSFQPYLKKNFEYCYVGKVVTVTNNGVPGETTAQGLLRFPAAIAGRTGFVCILIGLNDALNLALSPIKYTPAQINKTLAITQGNMEKMIEMSLNANLVPIIGTLQFINDKNNKTYAVANNYIKTINAGYVRLVKKYQGKVYLADINAALGYDFKLYQADGLHPNDKGDRIISYVWFDSINDAIENKLLLIGLDQNFPNPAVGSTTIGFSLSQSANVLIQLYNINGVPVGTITNEFYNSGYHKVVFPLTNLKPGIYIYVMRIAGRELAKKMIVIG</sequence>
<evidence type="ECO:0000256" key="1">
    <source>
        <dbReference type="SAM" id="SignalP"/>
    </source>
</evidence>
<reference evidence="4" key="1">
    <citation type="submission" date="2011-09" db="EMBL/GenBank/DDBJ databases">
        <title>The permanent draft genome of Mucilaginibacter paludis DSM 18603.</title>
        <authorList>
            <consortium name="US DOE Joint Genome Institute (JGI-PGF)"/>
            <person name="Lucas S."/>
            <person name="Han J."/>
            <person name="Lapidus A."/>
            <person name="Bruce D."/>
            <person name="Goodwin L."/>
            <person name="Pitluck S."/>
            <person name="Peters L."/>
            <person name="Kyrpides N."/>
            <person name="Mavromatis K."/>
            <person name="Ivanova N."/>
            <person name="Mikhailova N."/>
            <person name="Held B."/>
            <person name="Detter J.C."/>
            <person name="Tapia R."/>
            <person name="Han C."/>
            <person name="Land M."/>
            <person name="Hauser L."/>
            <person name="Markowitz V."/>
            <person name="Cheng J.-F."/>
            <person name="Hugenholtz P."/>
            <person name="Woyke T."/>
            <person name="Wu D."/>
            <person name="Tindall B."/>
            <person name="Brambilla E."/>
            <person name="Klenk H.-P."/>
            <person name="Eisen J.A."/>
        </authorList>
    </citation>
    <scope>NUCLEOTIDE SEQUENCE [LARGE SCALE GENOMIC DNA]</scope>
    <source>
        <strain evidence="4">DSM 18603</strain>
    </source>
</reference>
<evidence type="ECO:0000313" key="5">
    <source>
        <dbReference type="Proteomes" id="UP000002774"/>
    </source>
</evidence>
<feature type="signal peptide" evidence="1">
    <location>
        <begin position="1"/>
        <end position="21"/>
    </location>
</feature>
<keyword evidence="5" id="KW-1185">Reference proteome</keyword>
<evidence type="ECO:0000259" key="2">
    <source>
        <dbReference type="Pfam" id="PF13472"/>
    </source>
</evidence>
<name>H1YCK8_9SPHI</name>
<dbReference type="EMBL" id="CM001403">
    <property type="protein sequence ID" value="EHQ30686.1"/>
    <property type="molecule type" value="Genomic_DNA"/>
</dbReference>
<organism evidence="4 5">
    <name type="scientific">Mucilaginibacter paludis DSM 18603</name>
    <dbReference type="NCBI Taxonomy" id="714943"/>
    <lineage>
        <taxon>Bacteria</taxon>
        <taxon>Pseudomonadati</taxon>
        <taxon>Bacteroidota</taxon>
        <taxon>Sphingobacteriia</taxon>
        <taxon>Sphingobacteriales</taxon>
        <taxon>Sphingobacteriaceae</taxon>
        <taxon>Mucilaginibacter</taxon>
    </lineage>
</organism>
<dbReference type="AlphaFoldDB" id="H1YCK8"/>
<evidence type="ECO:0000259" key="3">
    <source>
        <dbReference type="Pfam" id="PF18962"/>
    </source>
</evidence>
<feature type="domain" description="Secretion system C-terminal sorting" evidence="3">
    <location>
        <begin position="249"/>
        <end position="325"/>
    </location>
</feature>
<gene>
    <name evidence="4" type="ORF">Mucpa_6635</name>
</gene>
<dbReference type="GO" id="GO:0016788">
    <property type="term" value="F:hydrolase activity, acting on ester bonds"/>
    <property type="evidence" value="ECO:0007669"/>
    <property type="project" value="UniProtKB-ARBA"/>
</dbReference>
<dbReference type="SUPFAM" id="SSF52266">
    <property type="entry name" value="SGNH hydrolase"/>
    <property type="match status" value="1"/>
</dbReference>
<dbReference type="Pfam" id="PF18962">
    <property type="entry name" value="Por_Secre_tail"/>
    <property type="match status" value="1"/>
</dbReference>
<dbReference type="PANTHER" id="PTHR30383">
    <property type="entry name" value="THIOESTERASE 1/PROTEASE 1/LYSOPHOSPHOLIPASE L1"/>
    <property type="match status" value="1"/>
</dbReference>
<dbReference type="InterPro" id="IPR051532">
    <property type="entry name" value="Ester_Hydrolysis_Enzymes"/>
</dbReference>
<dbReference type="eggNOG" id="COG2755">
    <property type="taxonomic scope" value="Bacteria"/>
</dbReference>
<dbReference type="HOGENOM" id="CLU_911685_0_0_10"/>
<dbReference type="Proteomes" id="UP000002774">
    <property type="component" value="Chromosome"/>
</dbReference>
<proteinExistence type="predicted"/>
<dbReference type="Pfam" id="PF13472">
    <property type="entry name" value="Lipase_GDSL_2"/>
    <property type="match status" value="1"/>
</dbReference>
<dbReference type="RefSeq" id="WP_008512612.1">
    <property type="nucleotide sequence ID" value="NZ_CM001403.1"/>
</dbReference>